<dbReference type="PANTHER" id="PTHR30093">
    <property type="entry name" value="GENERAL SECRETION PATHWAY PROTEIN G"/>
    <property type="match status" value="1"/>
</dbReference>
<protein>
    <submittedName>
        <fullName evidence="3">Prepilin-type N-terminal cleavage/methylation domain-containing protein</fullName>
    </submittedName>
</protein>
<evidence type="ECO:0000256" key="1">
    <source>
        <dbReference type="SAM" id="Phobius"/>
    </source>
</evidence>
<keyword evidence="1" id="KW-0472">Membrane</keyword>
<feature type="transmembrane region" description="Helical" evidence="1">
    <location>
        <begin position="6"/>
        <end position="31"/>
    </location>
</feature>
<dbReference type="SUPFAM" id="SSF54523">
    <property type="entry name" value="Pili subunits"/>
    <property type="match status" value="1"/>
</dbReference>
<evidence type="ECO:0000259" key="2">
    <source>
        <dbReference type="Pfam" id="PF07596"/>
    </source>
</evidence>
<keyword evidence="4" id="KW-1185">Reference proteome</keyword>
<dbReference type="Pfam" id="PF07963">
    <property type="entry name" value="N_methyl"/>
    <property type="match status" value="1"/>
</dbReference>
<evidence type="ECO:0000313" key="4">
    <source>
        <dbReference type="Proteomes" id="UP001238163"/>
    </source>
</evidence>
<dbReference type="AlphaFoldDB" id="A0AAE4APV0"/>
<sequence>MTRKVLHFTLIELLVVIAIIAILAAMLLPALSKAREKARAISCASNLKQVGLGVMMYSNDHDDSIVPGAFRRAPAYADASGSTNWDTALREFNYVGDNKAFFCPSVTAAITAPQEGGYGCNLRHVMADCNWSANMVHMSKITRPSGVLSVLESTQVAEMTRGYRFTFCTATGCAAYPTWAPGTGAPYFAISQRHGMSNNGLYIDGHVGGNKYQGLRTNGDDCFGHTTK</sequence>
<keyword evidence="1" id="KW-1133">Transmembrane helix</keyword>
<dbReference type="Pfam" id="PF07596">
    <property type="entry name" value="SBP_bac_10"/>
    <property type="match status" value="1"/>
</dbReference>
<proteinExistence type="predicted"/>
<feature type="domain" description="DUF1559" evidence="2">
    <location>
        <begin position="33"/>
        <end position="63"/>
    </location>
</feature>
<dbReference type="Gene3D" id="3.30.700.10">
    <property type="entry name" value="Glycoprotein, Type 4 Pilin"/>
    <property type="match status" value="1"/>
</dbReference>
<dbReference type="InterPro" id="IPR011453">
    <property type="entry name" value="DUF1559"/>
</dbReference>
<dbReference type="EMBL" id="JAUSVL010000001">
    <property type="protein sequence ID" value="MDQ0290920.1"/>
    <property type="molecule type" value="Genomic_DNA"/>
</dbReference>
<gene>
    <name evidence="3" type="ORF">J3R75_003027</name>
</gene>
<dbReference type="NCBIfam" id="TIGR02532">
    <property type="entry name" value="IV_pilin_GFxxxE"/>
    <property type="match status" value="1"/>
</dbReference>
<reference evidence="3" key="1">
    <citation type="submission" date="2023-07" db="EMBL/GenBank/DDBJ databases">
        <title>Genomic Encyclopedia of Type Strains, Phase IV (KMG-IV): sequencing the most valuable type-strain genomes for metagenomic binning, comparative biology and taxonomic classification.</title>
        <authorList>
            <person name="Goeker M."/>
        </authorList>
    </citation>
    <scope>NUCLEOTIDE SEQUENCE</scope>
    <source>
        <strain evidence="3">DSM 24202</strain>
    </source>
</reference>
<dbReference type="InterPro" id="IPR045584">
    <property type="entry name" value="Pilin-like"/>
</dbReference>
<dbReference type="InterPro" id="IPR012902">
    <property type="entry name" value="N_methyl_site"/>
</dbReference>
<dbReference type="Proteomes" id="UP001238163">
    <property type="component" value="Unassembled WGS sequence"/>
</dbReference>
<comment type="caution">
    <text evidence="3">The sequence shown here is derived from an EMBL/GenBank/DDBJ whole genome shotgun (WGS) entry which is preliminary data.</text>
</comment>
<dbReference type="PANTHER" id="PTHR30093:SF2">
    <property type="entry name" value="TYPE II SECRETION SYSTEM PROTEIN H"/>
    <property type="match status" value="1"/>
</dbReference>
<keyword evidence="1" id="KW-0812">Transmembrane</keyword>
<name>A0AAE4APV0_9BACT</name>
<dbReference type="RefSeq" id="WP_307262981.1">
    <property type="nucleotide sequence ID" value="NZ_JAUSVL010000001.1"/>
</dbReference>
<evidence type="ECO:0000313" key="3">
    <source>
        <dbReference type="EMBL" id="MDQ0290920.1"/>
    </source>
</evidence>
<organism evidence="3 4">
    <name type="scientific">Oligosphaera ethanolica</name>
    <dbReference type="NCBI Taxonomy" id="760260"/>
    <lineage>
        <taxon>Bacteria</taxon>
        <taxon>Pseudomonadati</taxon>
        <taxon>Lentisphaerota</taxon>
        <taxon>Oligosphaeria</taxon>
        <taxon>Oligosphaerales</taxon>
        <taxon>Oligosphaeraceae</taxon>
        <taxon>Oligosphaera</taxon>
    </lineage>
</organism>
<accession>A0AAE4APV0</accession>